<evidence type="ECO:0000313" key="4">
    <source>
        <dbReference type="Proteomes" id="UP000254559"/>
    </source>
</evidence>
<gene>
    <name evidence="3" type="ORF">NCTC11557_02536</name>
    <name evidence="2" type="ORF">NCTC11564_02367</name>
</gene>
<reference evidence="3 5" key="2">
    <citation type="submission" date="2019-05" db="EMBL/GenBank/DDBJ databases">
        <authorList>
            <consortium name="Pathogen Informatics"/>
        </authorList>
    </citation>
    <scope>NUCLEOTIDE SEQUENCE [LARGE SCALE GENOMIC DNA]</scope>
    <source>
        <strain evidence="3 5">NCTC11557</strain>
    </source>
</reference>
<feature type="transmembrane region" description="Helical" evidence="1">
    <location>
        <begin position="52"/>
        <end position="68"/>
    </location>
</feature>
<dbReference type="Proteomes" id="UP000254559">
    <property type="component" value="Unassembled WGS sequence"/>
</dbReference>
<evidence type="ECO:0000313" key="2">
    <source>
        <dbReference type="EMBL" id="SUN65298.1"/>
    </source>
</evidence>
<keyword evidence="1" id="KW-0472">Membrane</keyword>
<protein>
    <submittedName>
        <fullName evidence="2">Phage protein</fullName>
    </submittedName>
</protein>
<dbReference type="AlphaFoldDB" id="A0A9X8XIU8"/>
<keyword evidence="1" id="KW-1133">Transmembrane helix</keyword>
<evidence type="ECO:0000313" key="5">
    <source>
        <dbReference type="Proteomes" id="UP000339049"/>
    </source>
</evidence>
<reference evidence="2 4" key="1">
    <citation type="submission" date="2018-06" db="EMBL/GenBank/DDBJ databases">
        <authorList>
            <consortium name="Pathogen Informatics"/>
            <person name="Doyle S."/>
        </authorList>
    </citation>
    <scope>NUCLEOTIDE SEQUENCE [LARGE SCALE GENOMIC DNA]</scope>
    <source>
        <strain evidence="2 4">NCTC11564</strain>
    </source>
</reference>
<name>A0A9X8XIU8_STREQ</name>
<proteinExistence type="predicted"/>
<evidence type="ECO:0000256" key="1">
    <source>
        <dbReference type="SAM" id="Phobius"/>
    </source>
</evidence>
<dbReference type="EMBL" id="CABEIY010000008">
    <property type="protein sequence ID" value="VTT27595.1"/>
    <property type="molecule type" value="Genomic_DNA"/>
</dbReference>
<organism evidence="2 4">
    <name type="scientific">Streptococcus dysgalactiae subsp. equisimilis</name>
    <name type="common">Streptococcus equisimilis</name>
    <dbReference type="NCBI Taxonomy" id="119602"/>
    <lineage>
        <taxon>Bacteria</taxon>
        <taxon>Bacillati</taxon>
        <taxon>Bacillota</taxon>
        <taxon>Bacilli</taxon>
        <taxon>Lactobacillales</taxon>
        <taxon>Streptococcaceae</taxon>
        <taxon>Streptococcus</taxon>
    </lineage>
</organism>
<dbReference type="EMBL" id="UHFO01000001">
    <property type="protein sequence ID" value="SUN65298.1"/>
    <property type="molecule type" value="Genomic_DNA"/>
</dbReference>
<accession>A0A9X8XIU8</accession>
<dbReference type="RefSeq" id="WP_014611912.1">
    <property type="nucleotide sequence ID" value="NZ_AP023393.1"/>
</dbReference>
<sequence>MFKWLCLILSMGCVANATNLSKKVNKDDDNKDTDFPEIRTIKNEIRWSKKEQLYWLLGGITFIFLFLIL</sequence>
<evidence type="ECO:0000313" key="3">
    <source>
        <dbReference type="EMBL" id="VTT27595.1"/>
    </source>
</evidence>
<keyword evidence="1" id="KW-0812">Transmembrane</keyword>
<dbReference type="Proteomes" id="UP000339049">
    <property type="component" value="Unassembled WGS sequence"/>
</dbReference>
<comment type="caution">
    <text evidence="2">The sequence shown here is derived from an EMBL/GenBank/DDBJ whole genome shotgun (WGS) entry which is preliminary data.</text>
</comment>